<dbReference type="Gene3D" id="2.130.10.10">
    <property type="entry name" value="YVTN repeat-like/Quinoprotein amine dehydrogenase"/>
    <property type="match status" value="1"/>
</dbReference>
<dbReference type="InterPro" id="IPR039241">
    <property type="entry name" value="Rrp9-like"/>
</dbReference>
<keyword evidence="4" id="KW-0539">Nucleus</keyword>
<feature type="region of interest" description="Disordered" evidence="6">
    <location>
        <begin position="348"/>
        <end position="368"/>
    </location>
</feature>
<evidence type="ECO:0000256" key="5">
    <source>
        <dbReference type="PROSITE-ProRule" id="PRU00221"/>
    </source>
</evidence>
<reference evidence="7" key="1">
    <citation type="submission" date="2015-10" db="EMBL/GenBank/DDBJ databases">
        <authorList>
            <person name="Regsiter A."/>
            <person name="william w."/>
        </authorList>
    </citation>
    <scope>NUCLEOTIDE SEQUENCE</scope>
    <source>
        <strain evidence="7">Montdore</strain>
    </source>
</reference>
<dbReference type="PROSITE" id="PS50082">
    <property type="entry name" value="WD_REPEATS_2"/>
    <property type="match status" value="4"/>
</dbReference>
<evidence type="ECO:0000313" key="7">
    <source>
        <dbReference type="EMBL" id="CUS13708.1"/>
    </source>
</evidence>
<evidence type="ECO:0000256" key="2">
    <source>
        <dbReference type="ARBA" id="ARBA00022574"/>
    </source>
</evidence>
<keyword evidence="8" id="KW-1185">Reference proteome</keyword>
<feature type="region of interest" description="Disordered" evidence="6">
    <location>
        <begin position="1"/>
        <end position="70"/>
    </location>
</feature>
<gene>
    <name evidence="7" type="ORF">GSTUAT00002233001</name>
</gene>
<feature type="compositionally biased region" description="Basic and acidic residues" evidence="6">
    <location>
        <begin position="572"/>
        <end position="583"/>
    </location>
</feature>
<protein>
    <submittedName>
        <fullName evidence="7">Uncharacterized protein</fullName>
    </submittedName>
</protein>
<feature type="repeat" description="WD" evidence="5">
    <location>
        <begin position="222"/>
        <end position="254"/>
    </location>
</feature>
<keyword evidence="3" id="KW-0677">Repeat</keyword>
<feature type="repeat" description="WD" evidence="5">
    <location>
        <begin position="263"/>
        <end position="304"/>
    </location>
</feature>
<evidence type="ECO:0000256" key="1">
    <source>
        <dbReference type="ARBA" id="ARBA00004123"/>
    </source>
</evidence>
<dbReference type="EMBL" id="LN890968">
    <property type="protein sequence ID" value="CUS13708.1"/>
    <property type="molecule type" value="Genomic_DNA"/>
</dbReference>
<evidence type="ECO:0000256" key="6">
    <source>
        <dbReference type="SAM" id="MobiDB-lite"/>
    </source>
</evidence>
<dbReference type="InterPro" id="IPR001680">
    <property type="entry name" value="WD40_rpt"/>
</dbReference>
<evidence type="ECO:0000256" key="3">
    <source>
        <dbReference type="ARBA" id="ARBA00022737"/>
    </source>
</evidence>
<dbReference type="SUPFAM" id="SSF50978">
    <property type="entry name" value="WD40 repeat-like"/>
    <property type="match status" value="1"/>
</dbReference>
<evidence type="ECO:0000313" key="8">
    <source>
        <dbReference type="Proteomes" id="UP001412239"/>
    </source>
</evidence>
<dbReference type="PANTHER" id="PTHR19865">
    <property type="entry name" value="U3 SMALL NUCLEOLAR RNA INTERACTING PROTEIN 2"/>
    <property type="match status" value="1"/>
</dbReference>
<accession>A0A292Q4A9</accession>
<feature type="repeat" description="WD" evidence="5">
    <location>
        <begin position="442"/>
        <end position="476"/>
    </location>
</feature>
<dbReference type="AlphaFoldDB" id="A0A292Q4A9"/>
<feature type="repeat" description="WD" evidence="5">
    <location>
        <begin position="305"/>
        <end position="338"/>
    </location>
</feature>
<name>A0A292Q4A9_9PEZI</name>
<dbReference type="InterPro" id="IPR036322">
    <property type="entry name" value="WD40_repeat_dom_sf"/>
</dbReference>
<evidence type="ECO:0000256" key="4">
    <source>
        <dbReference type="ARBA" id="ARBA00023242"/>
    </source>
</evidence>
<comment type="subcellular location">
    <subcellularLocation>
        <location evidence="1">Nucleus</location>
    </subcellularLocation>
</comment>
<feature type="region of interest" description="Disordered" evidence="6">
    <location>
        <begin position="546"/>
        <end position="583"/>
    </location>
</feature>
<dbReference type="PROSITE" id="PS50294">
    <property type="entry name" value="WD_REPEATS_REGION"/>
    <property type="match status" value="2"/>
</dbReference>
<dbReference type="Pfam" id="PF00400">
    <property type="entry name" value="WD40"/>
    <property type="match status" value="4"/>
</dbReference>
<keyword evidence="2 5" id="KW-0853">WD repeat</keyword>
<sequence>MSSFFSTSGPPKKRKRPEAAAFSGRGKSKRPRESYKNALEDDDIPSGSESGDGGGSKKALSEDEEDEDEVFAGETVAEKRLRLAQQYLNNLRVEAAIDEVGFDAADIDRDIIAERLRESVYLQANAITIKAEEKGKVYRYISSQLSFATADSTLFRMDSGPTTGVATCSPFIYTITKDGYLIKWELPVHPHPPSTGTNHTVSKKPKRLTYVRACRKEDAAGFQGHTESILCVAASQDGKFVATGGQDTRIVIWDSELKALKVFKFHRGAVTGLTFRRGTNQLYSCSADRSVKLWSLDELAYVETLFGHQDEVVGIAALAGERCVTVGARDRTARLWKIVEETQLVFRGGGGSGGAESRKSRKNKDGSKRYEEGTIDCVAMIDEEHFVTGSDNGDISLWSILKKKPIHTIQLAHGLQQTLLPAEHTAESNPADPPPEPCPHYITALAAVPYSDLILSGSWDNKIRAWKVSSDKRKLEPLGALGPSGKSAIRGVVNGISIVERGEKGKEVLAVCVGTGKELRLGKWLKVDGRNGGYVIEVNRKEVEKPALIKQSESDQPVEEGVEEPISITPAEVDKPSEGEEGE</sequence>
<dbReference type="Proteomes" id="UP001412239">
    <property type="component" value="Unassembled WGS sequence"/>
</dbReference>
<dbReference type="PANTHER" id="PTHR19865:SF0">
    <property type="entry name" value="U3 SMALL NUCLEOLAR RNA-INTERACTING PROTEIN 2"/>
    <property type="match status" value="1"/>
</dbReference>
<organism evidence="7 8">
    <name type="scientific">Tuber aestivum</name>
    <name type="common">summer truffle</name>
    <dbReference type="NCBI Taxonomy" id="59557"/>
    <lineage>
        <taxon>Eukaryota</taxon>
        <taxon>Fungi</taxon>
        <taxon>Dikarya</taxon>
        <taxon>Ascomycota</taxon>
        <taxon>Pezizomycotina</taxon>
        <taxon>Pezizomycetes</taxon>
        <taxon>Pezizales</taxon>
        <taxon>Tuberaceae</taxon>
        <taxon>Tuber</taxon>
    </lineage>
</organism>
<proteinExistence type="predicted"/>
<dbReference type="SMART" id="SM00320">
    <property type="entry name" value="WD40"/>
    <property type="match status" value="5"/>
</dbReference>
<dbReference type="GO" id="GO:0032040">
    <property type="term" value="C:small-subunit processome"/>
    <property type="evidence" value="ECO:0007669"/>
    <property type="project" value="TreeGrafter"/>
</dbReference>
<dbReference type="InterPro" id="IPR015943">
    <property type="entry name" value="WD40/YVTN_repeat-like_dom_sf"/>
</dbReference>
<dbReference type="GO" id="GO:0034511">
    <property type="term" value="F:U3 snoRNA binding"/>
    <property type="evidence" value="ECO:0007669"/>
    <property type="project" value="InterPro"/>
</dbReference>